<proteinExistence type="predicted"/>
<protein>
    <submittedName>
        <fullName evidence="2">ATP-binding protein</fullName>
    </submittedName>
</protein>
<feature type="transmembrane region" description="Helical" evidence="1">
    <location>
        <begin position="38"/>
        <end position="55"/>
    </location>
</feature>
<evidence type="ECO:0000256" key="1">
    <source>
        <dbReference type="SAM" id="Phobius"/>
    </source>
</evidence>
<dbReference type="RefSeq" id="WP_119670575.1">
    <property type="nucleotide sequence ID" value="NZ_QXED01000008.1"/>
</dbReference>
<dbReference type="InterPro" id="IPR027417">
    <property type="entry name" value="P-loop_NTPase"/>
</dbReference>
<sequence length="348" mass="39801">MGKIITGRDVLRQLKADLIGKDSHRGVTFTYSWLANQLGHYTLGFIPTLFLYAILRSCTDLEKPATWAALGIAGLWFGFEIYNFLGPLLSKRVSRAKRLFVPGRSKYVFQPDWLNIAYDTATDVGFFWLGAYSAYLYVTPSACAVYLWLFLLLLVPCRHWYITKMYLQAAQYPFQCRLSQWAFPISEADRQTVLSFLNAKRSHKHLLIFGGRGNGKTSLGIGIATERSIRHDTCFYTTGMKLYSMFPERNSKSLHHNKPLWTWRQASLLVIDDINPGGLIEDLITPVQFLQLLRANPNNLKTLADKDVIWILGQDDQHTVVNQKWADMLHEIGVDKKDIHSVRLPLKA</sequence>
<dbReference type="EMBL" id="QXED01000008">
    <property type="protein sequence ID" value="RIV19471.1"/>
    <property type="molecule type" value="Genomic_DNA"/>
</dbReference>
<keyword evidence="2" id="KW-0547">Nucleotide-binding</keyword>
<evidence type="ECO:0000313" key="3">
    <source>
        <dbReference type="Proteomes" id="UP000283523"/>
    </source>
</evidence>
<accession>A0A418M1H6</accession>
<comment type="caution">
    <text evidence="2">The sequence shown here is derived from an EMBL/GenBank/DDBJ whole genome shotgun (WGS) entry which is preliminary data.</text>
</comment>
<dbReference type="OrthoDB" id="927105at2"/>
<keyword evidence="3" id="KW-1185">Reference proteome</keyword>
<dbReference type="GO" id="GO:0005524">
    <property type="term" value="F:ATP binding"/>
    <property type="evidence" value="ECO:0007669"/>
    <property type="project" value="UniProtKB-KW"/>
</dbReference>
<feature type="transmembrane region" description="Helical" evidence="1">
    <location>
        <begin position="134"/>
        <end position="155"/>
    </location>
</feature>
<dbReference type="Proteomes" id="UP000283523">
    <property type="component" value="Unassembled WGS sequence"/>
</dbReference>
<keyword evidence="1" id="KW-1133">Transmembrane helix</keyword>
<keyword evidence="1" id="KW-0812">Transmembrane</keyword>
<evidence type="ECO:0000313" key="2">
    <source>
        <dbReference type="EMBL" id="RIV19471.1"/>
    </source>
</evidence>
<name>A0A418M1H6_9BACT</name>
<keyword evidence="2" id="KW-0067">ATP-binding</keyword>
<organism evidence="2 3">
    <name type="scientific">Fibrisoma montanum</name>
    <dbReference type="NCBI Taxonomy" id="2305895"/>
    <lineage>
        <taxon>Bacteria</taxon>
        <taxon>Pseudomonadati</taxon>
        <taxon>Bacteroidota</taxon>
        <taxon>Cytophagia</taxon>
        <taxon>Cytophagales</taxon>
        <taxon>Spirosomataceae</taxon>
        <taxon>Fibrisoma</taxon>
    </lineage>
</organism>
<keyword evidence="1" id="KW-0472">Membrane</keyword>
<gene>
    <name evidence="2" type="ORF">DYU11_25590</name>
</gene>
<dbReference type="AlphaFoldDB" id="A0A418M1H6"/>
<dbReference type="SUPFAM" id="SSF52540">
    <property type="entry name" value="P-loop containing nucleoside triphosphate hydrolases"/>
    <property type="match status" value="1"/>
</dbReference>
<dbReference type="Gene3D" id="3.40.50.300">
    <property type="entry name" value="P-loop containing nucleotide triphosphate hydrolases"/>
    <property type="match status" value="1"/>
</dbReference>
<reference evidence="2 3" key="1">
    <citation type="submission" date="2018-08" db="EMBL/GenBank/DDBJ databases">
        <title>Fibrisoma montanum sp. nov., isolated from Danxia mountain soil.</title>
        <authorList>
            <person name="Huang Y."/>
        </authorList>
    </citation>
    <scope>NUCLEOTIDE SEQUENCE [LARGE SCALE GENOMIC DNA]</scope>
    <source>
        <strain evidence="2 3">HYT19</strain>
    </source>
</reference>
<feature type="transmembrane region" description="Helical" evidence="1">
    <location>
        <begin position="67"/>
        <end position="85"/>
    </location>
</feature>